<evidence type="ECO:0000256" key="2">
    <source>
        <dbReference type="ARBA" id="ARBA00022898"/>
    </source>
</evidence>
<dbReference type="InterPro" id="IPR015424">
    <property type="entry name" value="PyrdxlP-dep_Trfase"/>
</dbReference>
<dbReference type="GO" id="GO:0030170">
    <property type="term" value="F:pyridoxal phosphate binding"/>
    <property type="evidence" value="ECO:0007669"/>
    <property type="project" value="InterPro"/>
</dbReference>
<evidence type="ECO:0000313" key="7">
    <source>
        <dbReference type="EMBL" id="PRD16431.1"/>
    </source>
</evidence>
<dbReference type="InterPro" id="IPR000524">
    <property type="entry name" value="Tscrpt_reg_HTH_GntR"/>
</dbReference>
<dbReference type="InterPro" id="IPR015421">
    <property type="entry name" value="PyrdxlP-dep_Trfase_major"/>
</dbReference>
<organism evidence="7 8">
    <name type="scientific">Pantoea coffeiphila</name>
    <dbReference type="NCBI Taxonomy" id="1465635"/>
    <lineage>
        <taxon>Bacteria</taxon>
        <taxon>Pseudomonadati</taxon>
        <taxon>Pseudomonadota</taxon>
        <taxon>Gammaproteobacteria</taxon>
        <taxon>Enterobacterales</taxon>
        <taxon>Erwiniaceae</taxon>
        <taxon>Pantoea</taxon>
    </lineage>
</organism>
<dbReference type="PROSITE" id="PS50949">
    <property type="entry name" value="HTH_GNTR"/>
    <property type="match status" value="1"/>
</dbReference>
<dbReference type="SUPFAM" id="SSF46785">
    <property type="entry name" value="Winged helix' DNA-binding domain"/>
    <property type="match status" value="1"/>
</dbReference>
<feature type="domain" description="HTH gntR-type" evidence="6">
    <location>
        <begin position="25"/>
        <end position="93"/>
    </location>
</feature>
<dbReference type="OrthoDB" id="9804020at2"/>
<dbReference type="GO" id="GO:0003700">
    <property type="term" value="F:DNA-binding transcription factor activity"/>
    <property type="evidence" value="ECO:0007669"/>
    <property type="project" value="InterPro"/>
</dbReference>
<dbReference type="EMBL" id="PDET01000003">
    <property type="protein sequence ID" value="PRD16431.1"/>
    <property type="molecule type" value="Genomic_DNA"/>
</dbReference>
<keyword evidence="5" id="KW-0804">Transcription</keyword>
<evidence type="ECO:0000256" key="1">
    <source>
        <dbReference type="ARBA" id="ARBA00005384"/>
    </source>
</evidence>
<dbReference type="GO" id="GO:0003677">
    <property type="term" value="F:DNA binding"/>
    <property type="evidence" value="ECO:0007669"/>
    <property type="project" value="UniProtKB-KW"/>
</dbReference>
<dbReference type="InterPro" id="IPR015422">
    <property type="entry name" value="PyrdxlP-dep_Trfase_small"/>
</dbReference>
<evidence type="ECO:0000256" key="4">
    <source>
        <dbReference type="ARBA" id="ARBA00023125"/>
    </source>
</evidence>
<dbReference type="SUPFAM" id="SSF53383">
    <property type="entry name" value="PLP-dependent transferases"/>
    <property type="match status" value="1"/>
</dbReference>
<dbReference type="Gene3D" id="3.90.1150.10">
    <property type="entry name" value="Aspartate Aminotransferase, domain 1"/>
    <property type="match status" value="1"/>
</dbReference>
<keyword evidence="3" id="KW-0805">Transcription regulation</keyword>
<accession>A0A2S9IF61</accession>
<comment type="caution">
    <text evidence="7">The sequence shown here is derived from an EMBL/GenBank/DDBJ whole genome shotgun (WGS) entry which is preliminary data.</text>
</comment>
<gene>
    <name evidence="7" type="ORF">CQW29_06380</name>
</gene>
<dbReference type="InterPro" id="IPR051446">
    <property type="entry name" value="HTH_trans_reg/aminotransferase"/>
</dbReference>
<dbReference type="Pfam" id="PF00155">
    <property type="entry name" value="Aminotran_1_2"/>
    <property type="match status" value="1"/>
</dbReference>
<dbReference type="InterPro" id="IPR004839">
    <property type="entry name" value="Aminotransferase_I/II_large"/>
</dbReference>
<dbReference type="AlphaFoldDB" id="A0A2S9IF61"/>
<keyword evidence="8" id="KW-1185">Reference proteome</keyword>
<evidence type="ECO:0000256" key="3">
    <source>
        <dbReference type="ARBA" id="ARBA00023015"/>
    </source>
</evidence>
<dbReference type="InterPro" id="IPR036390">
    <property type="entry name" value="WH_DNA-bd_sf"/>
</dbReference>
<protein>
    <submittedName>
        <fullName evidence="7">GntR family transcriptional regulator</fullName>
    </submittedName>
</protein>
<dbReference type="Gene3D" id="1.10.10.10">
    <property type="entry name" value="Winged helix-like DNA-binding domain superfamily/Winged helix DNA-binding domain"/>
    <property type="match status" value="1"/>
</dbReference>
<dbReference type="CDD" id="cd07377">
    <property type="entry name" value="WHTH_GntR"/>
    <property type="match status" value="1"/>
</dbReference>
<dbReference type="Proteomes" id="UP000239181">
    <property type="component" value="Unassembled WGS sequence"/>
</dbReference>
<keyword evidence="4" id="KW-0238">DNA-binding</keyword>
<dbReference type="SMART" id="SM00345">
    <property type="entry name" value="HTH_GNTR"/>
    <property type="match status" value="1"/>
</dbReference>
<keyword evidence="2" id="KW-0663">Pyridoxal phosphate</keyword>
<evidence type="ECO:0000313" key="8">
    <source>
        <dbReference type="Proteomes" id="UP000239181"/>
    </source>
</evidence>
<dbReference type="CDD" id="cd00609">
    <property type="entry name" value="AAT_like"/>
    <property type="match status" value="1"/>
</dbReference>
<dbReference type="Gene3D" id="3.40.640.10">
    <property type="entry name" value="Type I PLP-dependent aspartate aminotransferase-like (Major domain)"/>
    <property type="match status" value="1"/>
</dbReference>
<name>A0A2S9IF61_9GAMM</name>
<comment type="similarity">
    <text evidence="1">In the C-terminal section; belongs to the class-I pyridoxal-phosphate-dependent aminotransferase family.</text>
</comment>
<reference evidence="7 8" key="1">
    <citation type="submission" date="2017-10" db="EMBL/GenBank/DDBJ databases">
        <title>Draft genome of two endophytic bacteria isolated from 'guarana' Paullinia cupana (Mart.) Ducke.</title>
        <authorList>
            <person name="Siqueira K.A."/>
            <person name="Liotti R.G."/>
            <person name="Mendes T.A."/>
            <person name="Soares M.A."/>
        </authorList>
    </citation>
    <scope>NUCLEOTIDE SEQUENCE [LARGE SCALE GENOMIC DNA]</scope>
    <source>
        <strain evidence="7 8">342</strain>
    </source>
</reference>
<dbReference type="PANTHER" id="PTHR46577:SF1">
    <property type="entry name" value="HTH-TYPE TRANSCRIPTIONAL REGULATORY PROTEIN GABR"/>
    <property type="match status" value="1"/>
</dbReference>
<proteinExistence type="inferred from homology"/>
<evidence type="ECO:0000259" key="6">
    <source>
        <dbReference type="PROSITE" id="PS50949"/>
    </source>
</evidence>
<dbReference type="Pfam" id="PF00392">
    <property type="entry name" value="GntR"/>
    <property type="match status" value="1"/>
</dbReference>
<evidence type="ECO:0000256" key="5">
    <source>
        <dbReference type="ARBA" id="ARBA00023163"/>
    </source>
</evidence>
<sequence length="465" mass="49868">MSFAEKKKTTSIKTHWIYPIKPGNGARYKQIVNMVTAAIDAGELLPGDRMPTQRELAEMLKVDLTTVTRAYNELRERNLTQAASGRGSFISYQPDTLSHIDLSMNTPPGSAKILPLISRSLERLQSSIDAESLMTYHVGAGSQVERSAAVKWLKPLLGEFDSQRVVACPGAQTAISALLSLLTKPGDVVVTDELTYPGFISAARQHNLQIVTVAADEQGMDPDGLIHVCKTYGAKVVYLNPTIHNPTALTISDGRRKAIAEALTAHNLTLIEDDPYGLLPDEPPAPIATLAPRNTWYVSTLSKCLTPGVRVAWVICPESTSWEPLAGVIRANVLIANPLMLAVTADWINSGAAMELLQELRQENAQRVALANSILPGKIISSPFGLHVWLAGEAGFDPHSLVHSAAKVGLGITPSYVFSPVGGVLSGIRISLGGARDLSQLANALQRLNNVLKSASHTQVGGGYV</sequence>
<dbReference type="PANTHER" id="PTHR46577">
    <property type="entry name" value="HTH-TYPE TRANSCRIPTIONAL REGULATORY PROTEIN GABR"/>
    <property type="match status" value="1"/>
</dbReference>
<dbReference type="InterPro" id="IPR036388">
    <property type="entry name" value="WH-like_DNA-bd_sf"/>
</dbReference>